<dbReference type="GO" id="GO:0035657">
    <property type="term" value="C:eRF1 methyltransferase complex"/>
    <property type="evidence" value="ECO:0007669"/>
    <property type="project" value="TreeGrafter"/>
</dbReference>
<accession>A0A9P1FP35</accession>
<comment type="caution">
    <text evidence="7">The sequence shown here is derived from an EMBL/GenBank/DDBJ whole genome shotgun (WGS) entry which is preliminary data.</text>
</comment>
<dbReference type="PANTHER" id="PTHR45875:SF1">
    <property type="entry name" value="METHYLTRANSFERASE N6AMT1"/>
    <property type="match status" value="1"/>
</dbReference>
<dbReference type="PROSITE" id="PS00092">
    <property type="entry name" value="N6_MTASE"/>
    <property type="match status" value="1"/>
</dbReference>
<dbReference type="InterPro" id="IPR002052">
    <property type="entry name" value="DNA_methylase_N6_adenine_CS"/>
</dbReference>
<dbReference type="GO" id="GO:0032259">
    <property type="term" value="P:methylation"/>
    <property type="evidence" value="ECO:0007669"/>
    <property type="project" value="UniProtKB-KW"/>
</dbReference>
<evidence type="ECO:0000313" key="7">
    <source>
        <dbReference type="EMBL" id="CAI3981500.1"/>
    </source>
</evidence>
<dbReference type="EMBL" id="CAMXCT030000637">
    <property type="protein sequence ID" value="CAL4768812.1"/>
    <property type="molecule type" value="Genomic_DNA"/>
</dbReference>
<feature type="compositionally biased region" description="Basic residues" evidence="5">
    <location>
        <begin position="1"/>
        <end position="11"/>
    </location>
</feature>
<evidence type="ECO:0000313" key="9">
    <source>
        <dbReference type="Proteomes" id="UP001152797"/>
    </source>
</evidence>
<keyword evidence="9" id="KW-1185">Reference proteome</keyword>
<organism evidence="7">
    <name type="scientific">Cladocopium goreaui</name>
    <dbReference type="NCBI Taxonomy" id="2562237"/>
    <lineage>
        <taxon>Eukaryota</taxon>
        <taxon>Sar</taxon>
        <taxon>Alveolata</taxon>
        <taxon>Dinophyceae</taxon>
        <taxon>Suessiales</taxon>
        <taxon>Symbiodiniaceae</taxon>
        <taxon>Cladocopium</taxon>
    </lineage>
</organism>
<dbReference type="InterPro" id="IPR052190">
    <property type="entry name" value="Euk-Arch_PrmC-MTase"/>
</dbReference>
<evidence type="ECO:0000256" key="2">
    <source>
        <dbReference type="ARBA" id="ARBA00022603"/>
    </source>
</evidence>
<reference evidence="7" key="1">
    <citation type="submission" date="2022-10" db="EMBL/GenBank/DDBJ databases">
        <authorList>
            <person name="Chen Y."/>
            <person name="Dougan E. K."/>
            <person name="Chan C."/>
            <person name="Rhodes N."/>
            <person name="Thang M."/>
        </authorList>
    </citation>
    <scope>NUCLEOTIDE SEQUENCE</scope>
</reference>
<dbReference type="SUPFAM" id="SSF53335">
    <property type="entry name" value="S-adenosyl-L-methionine-dependent methyltransferases"/>
    <property type="match status" value="1"/>
</dbReference>
<proteinExistence type="inferred from homology"/>
<dbReference type="EMBL" id="CAMXCT020000637">
    <property type="protein sequence ID" value="CAL1134875.1"/>
    <property type="molecule type" value="Genomic_DNA"/>
</dbReference>
<keyword evidence="3" id="KW-0808">Transferase</keyword>
<dbReference type="PANTHER" id="PTHR45875">
    <property type="entry name" value="METHYLTRANSFERASE N6AMT1"/>
    <property type="match status" value="1"/>
</dbReference>
<dbReference type="GO" id="GO:0008757">
    <property type="term" value="F:S-adenosylmethionine-dependent methyltransferase activity"/>
    <property type="evidence" value="ECO:0007669"/>
    <property type="project" value="TreeGrafter"/>
</dbReference>
<feature type="region of interest" description="Disordered" evidence="5">
    <location>
        <begin position="1"/>
        <end position="54"/>
    </location>
</feature>
<comment type="similarity">
    <text evidence="1">Belongs to the eukaryotic/archaeal PrmC-related family.</text>
</comment>
<reference evidence="8 9" key="2">
    <citation type="submission" date="2024-05" db="EMBL/GenBank/DDBJ databases">
        <authorList>
            <person name="Chen Y."/>
            <person name="Shah S."/>
            <person name="Dougan E. K."/>
            <person name="Thang M."/>
            <person name="Chan C."/>
        </authorList>
    </citation>
    <scope>NUCLEOTIDE SEQUENCE [LARGE SCALE GENOMIC DNA]</scope>
</reference>
<keyword evidence="4" id="KW-0949">S-adenosyl-L-methionine</keyword>
<dbReference type="Pfam" id="PF05175">
    <property type="entry name" value="MTS"/>
    <property type="match status" value="1"/>
</dbReference>
<keyword evidence="2 8" id="KW-0489">Methyltransferase</keyword>
<feature type="compositionally biased region" description="Low complexity" evidence="5">
    <location>
        <begin position="31"/>
        <end position="54"/>
    </location>
</feature>
<protein>
    <submittedName>
        <fullName evidence="8">Release factor glutamine methyltransferase (RF MTase) (N5-glutamine methyltransferase PrmC ) (Protein-(Glutamine-N5) MTase PrmC) (Protein-glutamine N-methyltransferase PrmC)</fullName>
    </submittedName>
</protein>
<dbReference type="EMBL" id="CAMXCT010000637">
    <property type="protein sequence ID" value="CAI3981500.1"/>
    <property type="molecule type" value="Genomic_DNA"/>
</dbReference>
<name>A0A9P1FP35_9DINO</name>
<sequence>MVYTHLGHRHIAPGESPGPQKTRSSLGPKRPSAAASPPSVSVTSPSTVSGSSLAASSPTYEAVGECDFVSFPKSVQVPNLPVVYFNDEVEQQLIWEYSQVKDGQVQVTSTTPDIRVKNPVVMSNASQGFVVQPYELRYLHYRKVGLVFARPAGGRFMQPSIDTILVCRGLVDALRDMKPVQRLIDVGSGSGFIGKFAGHYAQGTGSVEVTLVDIDPVASTYYQSRTFNAEAATATGRKIQWKFCAEDAVALLEKDCDFDLIVSNPPYIPTKSEAAGKLSPHSGGFWEGVGLVVFLLDLLAQRAKPGTKLVLMVSSLTLKAPAVLEALERTVKNGCALKVLLEREIAWKAWYAGPNSLDHLLATKNQRDTPHEVAGCRLFLGATVPGSSRFGTSEDGRDLLLGYHWHMAYVLELQKAPKTEL</sequence>
<dbReference type="AlphaFoldDB" id="A0A9P1FP35"/>
<dbReference type="Gene3D" id="3.40.50.150">
    <property type="entry name" value="Vaccinia Virus protein VP39"/>
    <property type="match status" value="1"/>
</dbReference>
<dbReference type="OrthoDB" id="406152at2759"/>
<dbReference type="InterPro" id="IPR007848">
    <property type="entry name" value="Small_mtfrase_dom"/>
</dbReference>
<dbReference type="GO" id="GO:0003676">
    <property type="term" value="F:nucleic acid binding"/>
    <property type="evidence" value="ECO:0007669"/>
    <property type="project" value="InterPro"/>
</dbReference>
<evidence type="ECO:0000256" key="5">
    <source>
        <dbReference type="SAM" id="MobiDB-lite"/>
    </source>
</evidence>
<evidence type="ECO:0000313" key="8">
    <source>
        <dbReference type="EMBL" id="CAL4768812.1"/>
    </source>
</evidence>
<dbReference type="GO" id="GO:0008276">
    <property type="term" value="F:protein methyltransferase activity"/>
    <property type="evidence" value="ECO:0007669"/>
    <property type="project" value="TreeGrafter"/>
</dbReference>
<dbReference type="CDD" id="cd02440">
    <property type="entry name" value="AdoMet_MTases"/>
    <property type="match status" value="1"/>
</dbReference>
<feature type="domain" description="Methyltransferase small" evidence="6">
    <location>
        <begin position="170"/>
        <end position="268"/>
    </location>
</feature>
<evidence type="ECO:0000256" key="1">
    <source>
        <dbReference type="ARBA" id="ARBA00006149"/>
    </source>
</evidence>
<dbReference type="Proteomes" id="UP001152797">
    <property type="component" value="Unassembled WGS sequence"/>
</dbReference>
<evidence type="ECO:0000256" key="4">
    <source>
        <dbReference type="ARBA" id="ARBA00022691"/>
    </source>
</evidence>
<evidence type="ECO:0000259" key="6">
    <source>
        <dbReference type="Pfam" id="PF05175"/>
    </source>
</evidence>
<dbReference type="InterPro" id="IPR029063">
    <property type="entry name" value="SAM-dependent_MTases_sf"/>
</dbReference>
<gene>
    <name evidence="7" type="ORF">C1SCF055_LOCUS9281</name>
</gene>
<evidence type="ECO:0000256" key="3">
    <source>
        <dbReference type="ARBA" id="ARBA00022679"/>
    </source>
</evidence>